<comment type="caution">
    <text evidence="1">The sequence shown here is derived from an EMBL/GenBank/DDBJ whole genome shotgun (WGS) entry which is preliminary data.</text>
</comment>
<evidence type="ECO:0000313" key="2">
    <source>
        <dbReference type="Proteomes" id="UP001557465"/>
    </source>
</evidence>
<proteinExistence type="predicted"/>
<dbReference type="RefSeq" id="WP_368392038.1">
    <property type="nucleotide sequence ID" value="NZ_JBFRYC010000005.1"/>
</dbReference>
<accession>A0ABV3TLV1</accession>
<evidence type="ECO:0000313" key="1">
    <source>
        <dbReference type="EMBL" id="MEX1662202.1"/>
    </source>
</evidence>
<protein>
    <submittedName>
        <fullName evidence="1">Uncharacterized protein</fullName>
    </submittedName>
</protein>
<organism evidence="1 2">
    <name type="scientific">Thioclava arctica</name>
    <dbReference type="NCBI Taxonomy" id="3238301"/>
    <lineage>
        <taxon>Bacteria</taxon>
        <taxon>Pseudomonadati</taxon>
        <taxon>Pseudomonadota</taxon>
        <taxon>Alphaproteobacteria</taxon>
        <taxon>Rhodobacterales</taxon>
        <taxon>Paracoccaceae</taxon>
        <taxon>Thioclava</taxon>
    </lineage>
</organism>
<dbReference type="EMBL" id="JBFRYC010000005">
    <property type="protein sequence ID" value="MEX1662202.1"/>
    <property type="molecule type" value="Genomic_DNA"/>
</dbReference>
<reference evidence="1 2" key="1">
    <citation type="journal article" date="2011" name="Int. J. Syst. Evol. Microbiol.">
        <title>Zhongshania antarctica gen. nov., sp. nov. and Zhongshania guokunii sp. nov., gammaproteobacteria respectively isolated from coastal attached (fast) ice and surface seawater of the Antarctic.</title>
        <authorList>
            <person name="Li H.J."/>
            <person name="Zhang X.Y."/>
            <person name="Chen C.X."/>
            <person name="Zhang Y.J."/>
            <person name="Gao Z.M."/>
            <person name="Yu Y."/>
            <person name="Chen X.L."/>
            <person name="Chen B."/>
            <person name="Zhang Y.Z."/>
        </authorList>
    </citation>
    <scope>NUCLEOTIDE SEQUENCE [LARGE SCALE GENOMIC DNA]</scope>
    <source>
        <strain evidence="1 2">15-R06ZXC-3</strain>
    </source>
</reference>
<keyword evidence="2" id="KW-1185">Reference proteome</keyword>
<sequence>MDAAQVRSIAIKAIDLNDYIQKNYRHFLTYDETTKIFFSRKEGRANFTKPLEGLFPHIEFAVDERAFLLKAGGAELLNLASDAKGISESFSFLHEKHKEAFYELFLVYSKGIDERNGYKLTGSIDANSIELMKMMDIEGHFHSFLVRASSSMQVFTEKIVELNNQVSQKQIRYDLTNEMPASENTHRQEIP</sequence>
<dbReference type="Proteomes" id="UP001557465">
    <property type="component" value="Unassembled WGS sequence"/>
</dbReference>
<name>A0ABV3TLV1_9RHOB</name>
<gene>
    <name evidence="1" type="ORF">AB4874_11160</name>
</gene>